<feature type="domain" description="CS" evidence="3">
    <location>
        <begin position="3"/>
        <end position="92"/>
    </location>
</feature>
<feature type="compositionally biased region" description="Acidic residues" evidence="2">
    <location>
        <begin position="144"/>
        <end position="153"/>
    </location>
</feature>
<feature type="region of interest" description="Disordered" evidence="2">
    <location>
        <begin position="99"/>
        <end position="163"/>
    </location>
</feature>
<dbReference type="InterPro" id="IPR007052">
    <property type="entry name" value="CS_dom"/>
</dbReference>
<dbReference type="PROSITE" id="PS51203">
    <property type="entry name" value="CS"/>
    <property type="match status" value="1"/>
</dbReference>
<gene>
    <name evidence="4" type="ORF">PLOB_00021699</name>
</gene>
<proteinExistence type="inferred from homology"/>
<dbReference type="InterPro" id="IPR045250">
    <property type="entry name" value="p23-like"/>
</dbReference>
<sequence>FRPLHPATKWAQRKDRLMLTIELSDCQKPDISITSTHLHFSAKGGKEQKIYSLELEFHKDVVPEESKKHVTAREISLNIKKKEEGPYWPRLLKDPKKPSFLHTDFNRWRDEDDSEEEDTAIDDNFEAMMNQMGAAGGQSFDPGDAGESDDSDDDGKILSSPFL</sequence>
<dbReference type="Pfam" id="PF04969">
    <property type="entry name" value="CS"/>
    <property type="match status" value="1"/>
</dbReference>
<evidence type="ECO:0000256" key="1">
    <source>
        <dbReference type="ARBA" id="ARBA00025733"/>
    </source>
</evidence>
<dbReference type="Proteomes" id="UP001159405">
    <property type="component" value="Unassembled WGS sequence"/>
</dbReference>
<dbReference type="PANTHER" id="PTHR22932">
    <property type="entry name" value="TELOMERASE-BINDING PROTEIN P23 HSP90 CO-CHAPERONE"/>
    <property type="match status" value="1"/>
</dbReference>
<organism evidence="4 5">
    <name type="scientific">Porites lobata</name>
    <dbReference type="NCBI Taxonomy" id="104759"/>
    <lineage>
        <taxon>Eukaryota</taxon>
        <taxon>Metazoa</taxon>
        <taxon>Cnidaria</taxon>
        <taxon>Anthozoa</taxon>
        <taxon>Hexacorallia</taxon>
        <taxon>Scleractinia</taxon>
        <taxon>Fungiina</taxon>
        <taxon>Poritidae</taxon>
        <taxon>Porites</taxon>
    </lineage>
</organism>
<feature type="non-terminal residue" evidence="4">
    <location>
        <position position="1"/>
    </location>
</feature>
<evidence type="ECO:0000313" key="4">
    <source>
        <dbReference type="EMBL" id="CAH3179206.1"/>
    </source>
</evidence>
<dbReference type="EMBL" id="CALNXK010000252">
    <property type="protein sequence ID" value="CAH3179206.1"/>
    <property type="molecule type" value="Genomic_DNA"/>
</dbReference>
<keyword evidence="5" id="KW-1185">Reference proteome</keyword>
<feature type="compositionally biased region" description="Acidic residues" evidence="2">
    <location>
        <begin position="111"/>
        <end position="125"/>
    </location>
</feature>
<accession>A0ABN8RJ05</accession>
<comment type="caution">
    <text evidence="4">The sequence shown here is derived from an EMBL/GenBank/DDBJ whole genome shotgun (WGS) entry which is preliminary data.</text>
</comment>
<dbReference type="PANTHER" id="PTHR22932:SF1">
    <property type="entry name" value="CO-CHAPERONE PROTEIN DAF-41"/>
    <property type="match status" value="1"/>
</dbReference>
<dbReference type="CDD" id="cd06465">
    <property type="entry name" value="p23_hB-ind1_like"/>
    <property type="match status" value="1"/>
</dbReference>
<reference evidence="4 5" key="1">
    <citation type="submission" date="2022-05" db="EMBL/GenBank/DDBJ databases">
        <authorList>
            <consortium name="Genoscope - CEA"/>
            <person name="William W."/>
        </authorList>
    </citation>
    <scope>NUCLEOTIDE SEQUENCE [LARGE SCALE GENOMIC DNA]</scope>
</reference>
<comment type="similarity">
    <text evidence="1">Belongs to the p23/wos2 family.</text>
</comment>
<name>A0ABN8RJ05_9CNID</name>
<evidence type="ECO:0000259" key="3">
    <source>
        <dbReference type="PROSITE" id="PS51203"/>
    </source>
</evidence>
<protein>
    <recommendedName>
        <fullName evidence="3">CS domain-containing protein</fullName>
    </recommendedName>
</protein>
<evidence type="ECO:0000256" key="2">
    <source>
        <dbReference type="SAM" id="MobiDB-lite"/>
    </source>
</evidence>
<dbReference type="SUPFAM" id="SSF49764">
    <property type="entry name" value="HSP20-like chaperones"/>
    <property type="match status" value="1"/>
</dbReference>
<dbReference type="InterPro" id="IPR008978">
    <property type="entry name" value="HSP20-like_chaperone"/>
</dbReference>
<dbReference type="Gene3D" id="2.60.40.790">
    <property type="match status" value="1"/>
</dbReference>
<evidence type="ECO:0000313" key="5">
    <source>
        <dbReference type="Proteomes" id="UP001159405"/>
    </source>
</evidence>